<protein>
    <submittedName>
        <fullName evidence="1">Uncharacterized protein</fullName>
    </submittedName>
</protein>
<accession>U5CY91</accession>
<dbReference type="EMBL" id="KI393222">
    <property type="protein sequence ID" value="ERN08822.1"/>
    <property type="molecule type" value="Genomic_DNA"/>
</dbReference>
<dbReference type="Proteomes" id="UP000017836">
    <property type="component" value="Unassembled WGS sequence"/>
</dbReference>
<proteinExistence type="predicted"/>
<evidence type="ECO:0000313" key="1">
    <source>
        <dbReference type="EMBL" id="ERN08822.1"/>
    </source>
</evidence>
<dbReference type="HOGENOM" id="CLU_2213520_0_0_1"/>
<reference evidence="2" key="1">
    <citation type="journal article" date="2013" name="Science">
        <title>The Amborella genome and the evolution of flowering plants.</title>
        <authorList>
            <consortium name="Amborella Genome Project"/>
        </authorList>
    </citation>
    <scope>NUCLEOTIDE SEQUENCE [LARGE SCALE GENOMIC DNA]</scope>
</reference>
<dbReference type="AlphaFoldDB" id="U5CY91"/>
<name>U5CY91_AMBTC</name>
<dbReference type="Gramene" id="ERN08822">
    <property type="protein sequence ID" value="ERN08822"/>
    <property type="gene ID" value="AMTR_s04275p00004080"/>
</dbReference>
<evidence type="ECO:0000313" key="2">
    <source>
        <dbReference type="Proteomes" id="UP000017836"/>
    </source>
</evidence>
<organism evidence="1 2">
    <name type="scientific">Amborella trichopoda</name>
    <dbReference type="NCBI Taxonomy" id="13333"/>
    <lineage>
        <taxon>Eukaryota</taxon>
        <taxon>Viridiplantae</taxon>
        <taxon>Streptophyta</taxon>
        <taxon>Embryophyta</taxon>
        <taxon>Tracheophyta</taxon>
        <taxon>Spermatophyta</taxon>
        <taxon>Magnoliopsida</taxon>
        <taxon>Amborellales</taxon>
        <taxon>Amborellaceae</taxon>
        <taxon>Amborella</taxon>
    </lineage>
</organism>
<sequence>MTHVTSWCRRDETHGTSGTRSHYVELAGHVDDATCRVERRVAVATKKGRSLLGSFQRRRNYGSSSVCHVIKWPIVCRHVACDQYTCHVTIEASRFCWENRIAKEREH</sequence>
<gene>
    <name evidence="1" type="ORF">AMTR_s04275p00004080</name>
</gene>
<keyword evidence="2" id="KW-1185">Reference proteome</keyword>